<dbReference type="PATRIC" id="fig|242163.4.peg.5505"/>
<keyword evidence="4" id="KW-0808">Transferase</keyword>
<proteinExistence type="predicted"/>
<dbReference type="Pfam" id="PF00535">
    <property type="entry name" value="Glycos_transf_2"/>
    <property type="match status" value="2"/>
</dbReference>
<protein>
    <submittedName>
        <fullName evidence="4">Glycosyltransferase</fullName>
    </submittedName>
</protein>
<dbReference type="SUPFAM" id="SSF53335">
    <property type="entry name" value="S-adenosyl-L-methionine-dependent methyltransferases"/>
    <property type="match status" value="1"/>
</dbReference>
<dbReference type="EMBL" id="LFJJ01000049">
    <property type="protein sequence ID" value="KND60685.1"/>
    <property type="molecule type" value="Genomic_DNA"/>
</dbReference>
<evidence type="ECO:0000256" key="1">
    <source>
        <dbReference type="SAM" id="Coils"/>
    </source>
</evidence>
<feature type="domain" description="Glycosyl transferase family 1" evidence="2">
    <location>
        <begin position="1336"/>
        <end position="1505"/>
    </location>
</feature>
<dbReference type="Gene3D" id="3.40.50.2000">
    <property type="entry name" value="Glycogen Phosphorylase B"/>
    <property type="match status" value="2"/>
</dbReference>
<feature type="domain" description="Glycosyltransferase 2-like" evidence="3">
    <location>
        <begin position="875"/>
        <end position="1054"/>
    </location>
</feature>
<comment type="caution">
    <text evidence="4">The sequence shown here is derived from an EMBL/GenBank/DDBJ whole genome shotgun (WGS) entry which is preliminary data.</text>
</comment>
<dbReference type="InterPro" id="IPR001296">
    <property type="entry name" value="Glyco_trans_1"/>
</dbReference>
<dbReference type="Proteomes" id="UP000036959">
    <property type="component" value="Unassembled WGS sequence"/>
</dbReference>
<sequence length="1548" mass="173267">MRVLSQVETVGDGEQDFDPVHSGIAFMAPACVPPIPSWNGLIPFAFWLVEAQKPESIVELGTHRGNSYLAFCQAVRKLELPTRCHAIDTWRGDSHAGFYDDSIYTTLAAYHDPLYGDFSRLIRTTFDDAVSYFSDGSIDLLHIDGLHTYDAVRHDFETWLPRLSDRAVVLFHDIAVREREFGVWKFWEEISARYPSFTFAHSNGLGLLAVGRDQSAGVRWLTETVAKSPKATQEIREYFGRLGTAVSSSLDAQLQREALGERDASIARVTGEVEQTRELIGKLEAAVGDRDQWLIAANAQRDHLRVHGESLEQALKQHAVALDAQKNLVARARDEFSTGITERDERLTQQEELLAQQEERLAQQEERLIEQSALLMEQMRRGADRDVLVERLNAIESSTIWRASRPVRSFLGGSRAYRFLRHPRQYLVARGRSSKVLRRVGDTVMVRRLRMRVPADLNKFFNPHWYLQRNPDVQAAGVDPLMHYLRAGARERRDPSVEFSTNWYLTNNPDVRAAGANPLAHFLLHGRAEGRLPRPLAGVQFGEIAPISAKAATELGKWLELLPDTDTTTGAPLARSSAHDPYESWRSVNTLSVADIRELRKALSEHADRLPKISIITPIYDTPPELFAELEAAVRNQIYGNWEWCLANDCSPAPHVRPMLDRLQALDGRIKVVHLEENGGISVATNAAVGIATGEIIAFVDHDDLITPDCVAELALYYAEHSDSDVVYSDDDKIDLSGRHFAPQFKPDWSPVLLLSYMYFGHVFSVRRALFEELGGFRKPFDGSQDYDFALRATEKARHVGHVPKILYNWRVVPGSTAASGDAKPASLEAGRMAVEQAVERRGIAGARVTHPAWARAAKVGMFDIEFRDDGPDVSIIIPTKNHAALLKTCIESLAKTTYVNYEVLMIDNDSNEPDAIAYLRELSTRPRHRVVRIPSEGGRFSFAGLMNKAVKHANTDYLLFLNNDTEVISEHWLSAMMGYAQMDRVGAVGARLYFEDGTIQHAGIVHGYHEGLVGHAFRNKAPHDWGYMGFIRTPREYSAVTAACMVTPRKLFDEVGGFDETDFAVAYNDVDYCYRLIKAGWNCVYASQAELLHFESKSRGYKDSPVEVANLRRKYGDWTDRWYNRNLSLENEWFEPATVRWPSRDQSPVHVLLVTHNLNFEGAPIFLFDLAKGLMEHGAITASVVSPQDGPLRQLYASAGIPVHVLSDPVAAMQDAHDILETLATIGRVFKSLKAEVVVANTLNAFWAVAGATAGGIPSIWCQHESEPWATYFDYLPPRARAVAYGAFAQAYRVTYVAEATRRGWRDVETNGNFRLIRYGIAPERLAEETGRWSRESARNELKIAPDDIVLVVVGTVCRRKGQLDVVEALAKMSAAVTGRIRLYIAGKTGEVNYTEQIEAAISRLPSALTKRVVLTGPMEDPFLYYRAADVYICSSHIESAPRVLVEAMACGLPIVTTPVFGIREQVKEDINALFYEAGDTAQLAERLERIIADEALRERLRSKSFAVLDSLPGYEEMIVKYTQAIREAKPLNLSTQAPGITASTIF</sequence>
<dbReference type="Pfam" id="PF13578">
    <property type="entry name" value="Methyltransf_24"/>
    <property type="match status" value="1"/>
</dbReference>
<name>A0A0L0MEI6_9BURK</name>
<dbReference type="InterPro" id="IPR029044">
    <property type="entry name" value="Nucleotide-diphossugar_trans"/>
</dbReference>
<evidence type="ECO:0000259" key="3">
    <source>
        <dbReference type="Pfam" id="PF00535"/>
    </source>
</evidence>
<dbReference type="CDD" id="cd03801">
    <property type="entry name" value="GT4_PimA-like"/>
    <property type="match status" value="1"/>
</dbReference>
<evidence type="ECO:0000313" key="4">
    <source>
        <dbReference type="EMBL" id="KND60685.1"/>
    </source>
</evidence>
<dbReference type="Gene3D" id="3.40.50.150">
    <property type="entry name" value="Vaccinia Virus protein VP39"/>
    <property type="match status" value="1"/>
</dbReference>
<accession>A0A0L0MEI6</accession>
<reference evidence="5" key="1">
    <citation type="submission" date="2015-06" db="EMBL/GenBank/DDBJ databases">
        <title>Comparative genomics of Burkholderia leaf nodule symbionts.</title>
        <authorList>
            <person name="Carlier A."/>
            <person name="Eberl L."/>
            <person name="Pinto-Carbo M."/>
        </authorList>
    </citation>
    <scope>NUCLEOTIDE SEQUENCE [LARGE SCALE GENOMIC DNA]</scope>
    <source>
        <strain evidence="5">UZHbot4</strain>
    </source>
</reference>
<dbReference type="SUPFAM" id="SSF53448">
    <property type="entry name" value="Nucleotide-diphospho-sugar transferases"/>
    <property type="match status" value="2"/>
</dbReference>
<dbReference type="InterPro" id="IPR029063">
    <property type="entry name" value="SAM-dependent_MTases_sf"/>
</dbReference>
<gene>
    <name evidence="4" type="ORF">BVER_05465c</name>
</gene>
<dbReference type="SUPFAM" id="SSF53756">
    <property type="entry name" value="UDP-Glycosyltransferase/glycogen phosphorylase"/>
    <property type="match status" value="1"/>
</dbReference>
<dbReference type="PANTHER" id="PTHR43179:SF7">
    <property type="entry name" value="RHAMNOSYLTRANSFERASE WBBL"/>
    <property type="match status" value="1"/>
</dbReference>
<dbReference type="Pfam" id="PF00534">
    <property type="entry name" value="Glycos_transf_1"/>
    <property type="match status" value="1"/>
</dbReference>
<keyword evidence="1" id="KW-0175">Coiled coil</keyword>
<evidence type="ECO:0000313" key="5">
    <source>
        <dbReference type="Proteomes" id="UP000036959"/>
    </source>
</evidence>
<dbReference type="CDD" id="cd04186">
    <property type="entry name" value="GT_2_like_c"/>
    <property type="match status" value="1"/>
</dbReference>
<dbReference type="GO" id="GO:0016757">
    <property type="term" value="F:glycosyltransferase activity"/>
    <property type="evidence" value="ECO:0007669"/>
    <property type="project" value="InterPro"/>
</dbReference>
<dbReference type="CDD" id="cd04184">
    <property type="entry name" value="GT2_RfbC_Mx_like"/>
    <property type="match status" value="1"/>
</dbReference>
<organism evidence="4 5">
    <name type="scientific">Candidatus Burkholderia verschuerenii</name>
    <dbReference type="NCBI Taxonomy" id="242163"/>
    <lineage>
        <taxon>Bacteria</taxon>
        <taxon>Pseudomonadati</taxon>
        <taxon>Pseudomonadota</taxon>
        <taxon>Betaproteobacteria</taxon>
        <taxon>Burkholderiales</taxon>
        <taxon>Burkholderiaceae</taxon>
        <taxon>Burkholderia</taxon>
    </lineage>
</organism>
<feature type="coiled-coil region" evidence="1">
    <location>
        <begin position="340"/>
        <end position="374"/>
    </location>
</feature>
<keyword evidence="5" id="KW-1185">Reference proteome</keyword>
<dbReference type="PANTHER" id="PTHR43179">
    <property type="entry name" value="RHAMNOSYLTRANSFERASE WBBL"/>
    <property type="match status" value="1"/>
</dbReference>
<dbReference type="Gene3D" id="3.90.550.10">
    <property type="entry name" value="Spore Coat Polysaccharide Biosynthesis Protein SpsA, Chain A"/>
    <property type="match status" value="2"/>
</dbReference>
<dbReference type="InterPro" id="IPR001173">
    <property type="entry name" value="Glyco_trans_2-like"/>
</dbReference>
<evidence type="ECO:0000259" key="2">
    <source>
        <dbReference type="Pfam" id="PF00534"/>
    </source>
</evidence>
<feature type="domain" description="Glycosyltransferase 2-like" evidence="3">
    <location>
        <begin position="614"/>
        <end position="770"/>
    </location>
</feature>